<protein>
    <recommendedName>
        <fullName evidence="4">Polymer-forming cytoskeletal protein</fullName>
    </recommendedName>
</protein>
<organism evidence="2 3">
    <name type="scientific">Flavobacterium haoranii</name>
    <dbReference type="NCBI Taxonomy" id="683124"/>
    <lineage>
        <taxon>Bacteria</taxon>
        <taxon>Pseudomonadati</taxon>
        <taxon>Bacteroidota</taxon>
        <taxon>Flavobacteriia</taxon>
        <taxon>Flavobacteriales</taxon>
        <taxon>Flavobacteriaceae</taxon>
        <taxon>Flavobacterium</taxon>
    </lineage>
</organism>
<keyword evidence="1" id="KW-1133">Transmembrane helix</keyword>
<evidence type="ECO:0000313" key="3">
    <source>
        <dbReference type="Proteomes" id="UP000184232"/>
    </source>
</evidence>
<dbReference type="AlphaFoldDB" id="A0A1M6BBI3"/>
<keyword evidence="3" id="KW-1185">Reference proteome</keyword>
<keyword evidence="1" id="KW-0472">Membrane</keyword>
<dbReference type="OrthoDB" id="1004942at2"/>
<accession>A0A1M6BBI3</accession>
<proteinExistence type="predicted"/>
<sequence length="406" mass="45343">MVKAHSLLYAVYVCLLVGLLLGGLLLLSNMYNQLNLYYATHEGLYSNNLSTINYALGNQLVLDEELLQDENTGIQSAFQTKKHGLHTVLLTQSFLQNDTVQSAHFVGKKLNSQDALYVANFTQPLSASGKVTVKGNSYLPSERIKETYIQNKPNIISFQGTKKISEIQLPKLSEDCQQLFDNQKTFKTNFKELEAKNDSVYFNSFFKETLEIELASPNLENKVIKGNFVISSRDSIVIRKNNILEDVIIKAPKVTIESGFEGTIQVLATERIFVGKETKLNYPSTLCLLNENEEKEATIFIDEDVKMAGLILAFGNDVLHLNQNNIELGENISISGIIYCSGTLILKGSVFGSVFASKLLHKTTSASYANCLADVTIDITRKPKVFIDFPIFNNQNQHYGIVKKVL</sequence>
<evidence type="ECO:0000256" key="1">
    <source>
        <dbReference type="SAM" id="Phobius"/>
    </source>
</evidence>
<dbReference type="Proteomes" id="UP000184232">
    <property type="component" value="Unassembled WGS sequence"/>
</dbReference>
<evidence type="ECO:0000313" key="2">
    <source>
        <dbReference type="EMBL" id="SHI46089.1"/>
    </source>
</evidence>
<keyword evidence="1" id="KW-0812">Transmembrane</keyword>
<evidence type="ECO:0008006" key="4">
    <source>
        <dbReference type="Google" id="ProtNLM"/>
    </source>
</evidence>
<dbReference type="EMBL" id="FQZH01000001">
    <property type="protein sequence ID" value="SHI46089.1"/>
    <property type="molecule type" value="Genomic_DNA"/>
</dbReference>
<gene>
    <name evidence="2" type="ORF">SAMN05444337_0054</name>
</gene>
<name>A0A1M6BBI3_9FLAO</name>
<dbReference type="RefSeq" id="WP_072780306.1">
    <property type="nucleotide sequence ID" value="NZ_CP045292.1"/>
</dbReference>
<reference evidence="2 3" key="1">
    <citation type="submission" date="2016-11" db="EMBL/GenBank/DDBJ databases">
        <authorList>
            <person name="Jaros S."/>
            <person name="Januszkiewicz K."/>
            <person name="Wedrychowicz H."/>
        </authorList>
    </citation>
    <scope>NUCLEOTIDE SEQUENCE [LARGE SCALE GENOMIC DNA]</scope>
    <source>
        <strain evidence="2 3">DSM 22807</strain>
    </source>
</reference>
<dbReference type="STRING" id="683124.SAMN05444337_0054"/>
<feature type="transmembrane region" description="Helical" evidence="1">
    <location>
        <begin position="6"/>
        <end position="27"/>
    </location>
</feature>